<evidence type="ECO:0000313" key="3">
    <source>
        <dbReference type="Proteomes" id="UP001295444"/>
    </source>
</evidence>
<dbReference type="EMBL" id="OW240917">
    <property type="protein sequence ID" value="CAH2300483.1"/>
    <property type="molecule type" value="Genomic_DNA"/>
</dbReference>
<feature type="region of interest" description="Disordered" evidence="1">
    <location>
        <begin position="1"/>
        <end position="57"/>
    </location>
</feature>
<reference evidence="2" key="1">
    <citation type="submission" date="2022-03" db="EMBL/GenBank/DDBJ databases">
        <authorList>
            <person name="Alioto T."/>
            <person name="Alioto T."/>
            <person name="Gomez Garrido J."/>
        </authorList>
    </citation>
    <scope>NUCLEOTIDE SEQUENCE</scope>
</reference>
<keyword evidence="3" id="KW-1185">Reference proteome</keyword>
<proteinExistence type="predicted"/>
<feature type="compositionally biased region" description="Basic residues" evidence="1">
    <location>
        <begin position="14"/>
        <end position="24"/>
    </location>
</feature>
<gene>
    <name evidence="2" type="ORF">PECUL_23A060947</name>
</gene>
<organism evidence="2 3">
    <name type="scientific">Pelobates cultripes</name>
    <name type="common">Western spadefoot toad</name>
    <dbReference type="NCBI Taxonomy" id="61616"/>
    <lineage>
        <taxon>Eukaryota</taxon>
        <taxon>Metazoa</taxon>
        <taxon>Chordata</taxon>
        <taxon>Craniata</taxon>
        <taxon>Vertebrata</taxon>
        <taxon>Euteleostomi</taxon>
        <taxon>Amphibia</taxon>
        <taxon>Batrachia</taxon>
        <taxon>Anura</taxon>
        <taxon>Pelobatoidea</taxon>
        <taxon>Pelobatidae</taxon>
        <taxon>Pelobates</taxon>
    </lineage>
</organism>
<evidence type="ECO:0000313" key="2">
    <source>
        <dbReference type="EMBL" id="CAH2300483.1"/>
    </source>
</evidence>
<feature type="compositionally biased region" description="Polar residues" evidence="1">
    <location>
        <begin position="48"/>
        <end position="57"/>
    </location>
</feature>
<evidence type="ECO:0000256" key="1">
    <source>
        <dbReference type="SAM" id="MobiDB-lite"/>
    </source>
</evidence>
<dbReference type="AlphaFoldDB" id="A0AAD1WDC7"/>
<protein>
    <submittedName>
        <fullName evidence="2">Uncharacterized protein</fullName>
    </submittedName>
</protein>
<dbReference type="Proteomes" id="UP001295444">
    <property type="component" value="Chromosome 06"/>
</dbReference>
<accession>A0AAD1WDC7</accession>
<feature type="compositionally biased region" description="Basic residues" evidence="1">
    <location>
        <begin position="33"/>
        <end position="47"/>
    </location>
</feature>
<name>A0AAD1WDC7_PELCU</name>
<sequence>MKMHKLQDQSNRSNSKRNIRHHNQKQGPTSKRGNTRRGQKGHSHWTQRKTPYTSITPVFNLSDRPLSDKETDLFSKGMSFMLTTPPYKFQWEIDS</sequence>